<comment type="caution">
    <text evidence="1">The sequence shown here is derived from an EMBL/GenBank/DDBJ whole genome shotgun (WGS) entry which is preliminary data.</text>
</comment>
<accession>A0ABW5YKF5</accession>
<evidence type="ECO:0000313" key="1">
    <source>
        <dbReference type="EMBL" id="MFD2890995.1"/>
    </source>
</evidence>
<evidence type="ECO:0000313" key="2">
    <source>
        <dbReference type="Proteomes" id="UP001597534"/>
    </source>
</evidence>
<name>A0ABW5YKF5_9FLAO</name>
<dbReference type="Proteomes" id="UP001597534">
    <property type="component" value="Unassembled WGS sequence"/>
</dbReference>
<dbReference type="EMBL" id="JBHUPC010000010">
    <property type="protein sequence ID" value="MFD2890995.1"/>
    <property type="molecule type" value="Genomic_DNA"/>
</dbReference>
<reference evidence="2" key="1">
    <citation type="journal article" date="2019" name="Int. J. Syst. Evol. Microbiol.">
        <title>The Global Catalogue of Microorganisms (GCM) 10K type strain sequencing project: providing services to taxonomists for standard genome sequencing and annotation.</title>
        <authorList>
            <consortium name="The Broad Institute Genomics Platform"/>
            <consortium name="The Broad Institute Genome Sequencing Center for Infectious Disease"/>
            <person name="Wu L."/>
            <person name="Ma J."/>
        </authorList>
    </citation>
    <scope>NUCLEOTIDE SEQUENCE [LARGE SCALE GENOMIC DNA]</scope>
    <source>
        <strain evidence="2">KCTC 22671</strain>
    </source>
</reference>
<proteinExistence type="predicted"/>
<protein>
    <submittedName>
        <fullName evidence="1">Uncharacterized protein</fullName>
    </submittedName>
</protein>
<organism evidence="1 2">
    <name type="scientific">Flavobacterium chuncheonense</name>
    <dbReference type="NCBI Taxonomy" id="2026653"/>
    <lineage>
        <taxon>Bacteria</taxon>
        <taxon>Pseudomonadati</taxon>
        <taxon>Bacteroidota</taxon>
        <taxon>Flavobacteriia</taxon>
        <taxon>Flavobacteriales</taxon>
        <taxon>Flavobacteriaceae</taxon>
        <taxon>Flavobacterium</taxon>
    </lineage>
</organism>
<keyword evidence="2" id="KW-1185">Reference proteome</keyword>
<gene>
    <name evidence="1" type="ORF">ACFS5J_03095</name>
</gene>
<dbReference type="RefSeq" id="WP_379810522.1">
    <property type="nucleotide sequence ID" value="NZ_JBHUPC010000010.1"/>
</dbReference>
<sequence>MAKQHSILKVEGTLDGLTFYKSIDGHLVRMKGGVSKSRIMKDPAYVRTRENIAEFGATAQAGKLIRNTITTVLQRAKDPRLSSRMLSVLHRIKNLDTNSVRGARKVGEGLQTPTGKALLKGFNFNQRALLQTILHAPYTLSTTTGVVSFADLVPLEHILSPEGATHVGFRTAFVNLDMATGLFDTQLSAVVHLPLDMTVANVVLTPTAVPAGNGLQLHFLLLEFFQLVNGMQYPLHDGAFNSLSVLDVI</sequence>